<organism evidence="1 2">
    <name type="scientific">Larimichthys crocea</name>
    <name type="common">Large yellow croaker</name>
    <name type="synonym">Pseudosciaena crocea</name>
    <dbReference type="NCBI Taxonomy" id="215358"/>
    <lineage>
        <taxon>Eukaryota</taxon>
        <taxon>Metazoa</taxon>
        <taxon>Chordata</taxon>
        <taxon>Craniata</taxon>
        <taxon>Vertebrata</taxon>
        <taxon>Euteleostomi</taxon>
        <taxon>Actinopterygii</taxon>
        <taxon>Neopterygii</taxon>
        <taxon>Teleostei</taxon>
        <taxon>Neoteleostei</taxon>
        <taxon>Acanthomorphata</taxon>
        <taxon>Eupercaria</taxon>
        <taxon>Sciaenidae</taxon>
        <taxon>Larimichthys</taxon>
    </lineage>
</organism>
<dbReference type="Proteomes" id="UP000793456">
    <property type="component" value="Chromosome IX"/>
</dbReference>
<keyword evidence="2" id="KW-1185">Reference proteome</keyword>
<accession>A0ACD3R728</accession>
<gene>
    <name evidence="1" type="ORF">E3U43_021828</name>
</gene>
<protein>
    <submittedName>
        <fullName evidence="1">Uncharacterized protein</fullName>
    </submittedName>
</protein>
<name>A0ACD3R728_LARCR</name>
<reference evidence="1" key="1">
    <citation type="submission" date="2018-11" db="EMBL/GenBank/DDBJ databases">
        <title>The sequence and de novo assembly of Larimichthys crocea genome using PacBio and Hi-C technologies.</title>
        <authorList>
            <person name="Xu P."/>
            <person name="Chen B."/>
            <person name="Zhou Z."/>
            <person name="Ke Q."/>
            <person name="Wu Y."/>
            <person name="Bai H."/>
            <person name="Pu F."/>
        </authorList>
    </citation>
    <scope>NUCLEOTIDE SEQUENCE</scope>
    <source>
        <tissue evidence="1">Muscle</tissue>
    </source>
</reference>
<dbReference type="EMBL" id="CM011682">
    <property type="protein sequence ID" value="TMS15366.1"/>
    <property type="molecule type" value="Genomic_DNA"/>
</dbReference>
<evidence type="ECO:0000313" key="1">
    <source>
        <dbReference type="EMBL" id="TMS15366.1"/>
    </source>
</evidence>
<comment type="caution">
    <text evidence="1">The sequence shown here is derived from an EMBL/GenBank/DDBJ whole genome shotgun (WGS) entry which is preliminary data.</text>
</comment>
<evidence type="ECO:0000313" key="2">
    <source>
        <dbReference type="Proteomes" id="UP000793456"/>
    </source>
</evidence>
<sequence length="283" mass="31948">MHERMPGSLVLWYDSVIEKGHLQWQNELNESNRVFFDACDGIFTNYNWTEQNLEWMGGYSGAEGRKADVYIGVDVFARGKVVGGMFETNKALEVIRKHNFSTAIFAPGWVYEAHDDKTEFRKNQDKFWALLSDHLYVHRPASPLPFISSFCQGFGKAFYWRGQREEKRGWFNLSTQEIQPLYYHTELEGQGWLRSRGCPEDAWNGGCSLLLEGLIPATHTSPVCAKVFSLNVPLASKTLVALIYKPSAGITISLELKTTDASLCTHLNAEDVKLTSLSPALLA</sequence>
<proteinExistence type="predicted"/>